<sequence>MSKDTVLLRPLELSSRKMTRLYQIEKPENHSDSLIYWSKSDLLQEYTNGSIYGIRAD</sequence>
<protein>
    <submittedName>
        <fullName evidence="1">Uncharacterized protein</fullName>
    </submittedName>
</protein>
<gene>
    <name evidence="1" type="ORF">H4K34_15775</name>
</gene>
<evidence type="ECO:0000313" key="2">
    <source>
        <dbReference type="Proteomes" id="UP000516305"/>
    </source>
</evidence>
<evidence type="ECO:0000313" key="1">
    <source>
        <dbReference type="EMBL" id="QNR23815.1"/>
    </source>
</evidence>
<dbReference type="Proteomes" id="UP000516305">
    <property type="component" value="Chromosome"/>
</dbReference>
<dbReference type="EMBL" id="CP060139">
    <property type="protein sequence ID" value="QNR23815.1"/>
    <property type="molecule type" value="Genomic_DNA"/>
</dbReference>
<organism evidence="1 2">
    <name type="scientific">Croceimicrobium hydrocarbonivorans</name>
    <dbReference type="NCBI Taxonomy" id="2761580"/>
    <lineage>
        <taxon>Bacteria</taxon>
        <taxon>Pseudomonadati</taxon>
        <taxon>Bacteroidota</taxon>
        <taxon>Flavobacteriia</taxon>
        <taxon>Flavobacteriales</taxon>
        <taxon>Owenweeksiaceae</taxon>
        <taxon>Croceimicrobium</taxon>
    </lineage>
</organism>
<name>A0A7H0VDL7_9FLAO</name>
<dbReference type="RefSeq" id="WP_210758350.1">
    <property type="nucleotide sequence ID" value="NZ_CP060139.1"/>
</dbReference>
<keyword evidence="2" id="KW-1185">Reference proteome</keyword>
<dbReference type="AlphaFoldDB" id="A0A7H0VDL7"/>
<reference evidence="1 2" key="1">
    <citation type="submission" date="2020-08" db="EMBL/GenBank/DDBJ databases">
        <title>Croceimicrobium hydrocarbonivorans gen. nov., sp. nov., a novel marine bacterium isolated from a bacterial consortium that degrades polyethylene terephthalate.</title>
        <authorList>
            <person name="Liu R."/>
        </authorList>
    </citation>
    <scope>NUCLEOTIDE SEQUENCE [LARGE SCALE GENOMIC DNA]</scope>
    <source>
        <strain evidence="1 2">A20-9</strain>
    </source>
</reference>
<proteinExistence type="predicted"/>
<dbReference type="KEGG" id="chyd:H4K34_15775"/>
<accession>A0A7H0VDL7</accession>